<feature type="domain" description="FERM" evidence="5">
    <location>
        <begin position="11"/>
        <end position="301"/>
    </location>
</feature>
<dbReference type="SUPFAM" id="SSF54236">
    <property type="entry name" value="Ubiquitin-like"/>
    <property type="match status" value="1"/>
</dbReference>
<dbReference type="Pfam" id="PF20492">
    <property type="entry name" value="ERM_helical"/>
    <property type="match status" value="1"/>
</dbReference>
<keyword evidence="2" id="KW-1003">Cell membrane</keyword>
<dbReference type="FunFam" id="2.30.29.30:FF:000003">
    <property type="entry name" value="Radixin isoform 1"/>
    <property type="match status" value="1"/>
</dbReference>
<dbReference type="Gene3D" id="3.10.20.90">
    <property type="entry name" value="Phosphatidylinositol 3-kinase Catalytic Subunit, Chain A, domain 1"/>
    <property type="match status" value="1"/>
</dbReference>
<dbReference type="CDD" id="cd13194">
    <property type="entry name" value="FERM_C_ERM"/>
    <property type="match status" value="1"/>
</dbReference>
<dbReference type="PROSITE" id="PS50057">
    <property type="entry name" value="FERM_3"/>
    <property type="match status" value="1"/>
</dbReference>
<dbReference type="Gene3D" id="1.20.80.10">
    <property type="match status" value="1"/>
</dbReference>
<dbReference type="InterPro" id="IPR035963">
    <property type="entry name" value="FERM_2"/>
</dbReference>
<protein>
    <recommendedName>
        <fullName evidence="5">FERM domain-containing protein</fullName>
    </recommendedName>
</protein>
<dbReference type="InterPro" id="IPR019748">
    <property type="entry name" value="FERM_central"/>
</dbReference>
<dbReference type="Gene3D" id="6.10.360.10">
    <property type="match status" value="1"/>
</dbReference>
<evidence type="ECO:0000256" key="4">
    <source>
        <dbReference type="SAM" id="Coils"/>
    </source>
</evidence>
<evidence type="ECO:0000259" key="5">
    <source>
        <dbReference type="PROSITE" id="PS50057"/>
    </source>
</evidence>
<evidence type="ECO:0000256" key="2">
    <source>
        <dbReference type="ARBA" id="ARBA00022475"/>
    </source>
</evidence>
<dbReference type="Proteomes" id="UP000887568">
    <property type="component" value="Unplaced"/>
</dbReference>
<dbReference type="InterPro" id="IPR018979">
    <property type="entry name" value="FERM_N"/>
</dbReference>
<proteinExistence type="predicted"/>
<dbReference type="Pfam" id="PF09379">
    <property type="entry name" value="FERM_N"/>
    <property type="match status" value="1"/>
</dbReference>
<dbReference type="EnsemblMetazoa" id="XM_038218480.1">
    <property type="protein sequence ID" value="XP_038074408.1"/>
    <property type="gene ID" value="LOC119742521"/>
</dbReference>
<dbReference type="SUPFAM" id="SSF50729">
    <property type="entry name" value="PH domain-like"/>
    <property type="match status" value="1"/>
</dbReference>
<dbReference type="PIRSF" id="PIRSF002305">
    <property type="entry name" value="ERM"/>
    <property type="match status" value="1"/>
</dbReference>
<dbReference type="RefSeq" id="XP_038074408.1">
    <property type="nucleotide sequence ID" value="XM_038218480.1"/>
</dbReference>
<dbReference type="Gene3D" id="2.30.29.30">
    <property type="entry name" value="Pleckstrin-homology domain (PH domain)/Phosphotyrosine-binding domain (PTB)"/>
    <property type="match status" value="1"/>
</dbReference>
<keyword evidence="4" id="KW-0175">Coiled coil</keyword>
<dbReference type="InterPro" id="IPR041789">
    <property type="entry name" value="ERM_FERM_C"/>
</dbReference>
<dbReference type="Pfam" id="PF09380">
    <property type="entry name" value="FERM_C"/>
    <property type="match status" value="1"/>
</dbReference>
<dbReference type="GO" id="GO:0003779">
    <property type="term" value="F:actin binding"/>
    <property type="evidence" value="ECO:0007669"/>
    <property type="project" value="InterPro"/>
</dbReference>
<dbReference type="InterPro" id="IPR019747">
    <property type="entry name" value="FERM_CS"/>
</dbReference>
<dbReference type="SMART" id="SM00295">
    <property type="entry name" value="B41"/>
    <property type="match status" value="1"/>
</dbReference>
<dbReference type="Pfam" id="PF00769">
    <property type="entry name" value="ERM_C"/>
    <property type="match status" value="1"/>
</dbReference>
<dbReference type="SMART" id="SM01196">
    <property type="entry name" value="FERM_C"/>
    <property type="match status" value="1"/>
</dbReference>
<feature type="coiled-coil region" evidence="4">
    <location>
        <begin position="522"/>
        <end position="556"/>
    </location>
</feature>
<evidence type="ECO:0000313" key="7">
    <source>
        <dbReference type="Proteomes" id="UP000887568"/>
    </source>
</evidence>
<feature type="coiled-coil region" evidence="4">
    <location>
        <begin position="329"/>
        <end position="464"/>
    </location>
</feature>
<dbReference type="InterPro" id="IPR019749">
    <property type="entry name" value="Band_41_domain"/>
</dbReference>
<sequence>MSMLRRNPKTFTVRVTTMDAELEFGIDWKATGRQLFDMVCRTIGLRETWYFGLRFIDHKGYISWLKMDRKVQEQGIPKTSPMPFLFAAKFYPEEVSEELIQEITQHLFFLQVKQQILNEEVYCPPEASVLLASYAVQAKYGDYEQNVHQPGFLANEELLPQRVVEQFDMTAEMWEERITAWYAEHQGLMRDEAEMEYLKITQDLEMYGVNYFEIKNEKGTDLYLGVDAMGLNVYEIDNKLVPKISFPWSEIRNVSYKDKKFTIKPIDKKSPDFCFISPRLRLNKLILDLCVGNHELFMQRRRMDTMEVQQMKAQAKEEKAKRHIERHKLMRERELREQAERDKEDMEKQLVHFRDEARLAHDALMRSEETAELLGEKAQVAEEEAMLLAQKANQADSEIQRIRLQAIKTEEERNLMEMKVHEAEMIAGRLAEESDRRAMEAERLKEQLVRAREAEKNAKEKLIQVTKLPLLDLTSAHVITSSEFEKLQLTDGDYGVDNDNNSYELMTDGDVEKLSKEIEKERVDYLEKSRHLQLQLNELKSEIEVMKVEEKETELDRIHNDLMDRGETKYITLVRIKSGTTKARVAYFEEL</sequence>
<dbReference type="PANTHER" id="PTHR23281">
    <property type="entry name" value="MERLIN/MOESIN/EZRIN/RADIXIN"/>
    <property type="match status" value="1"/>
</dbReference>
<dbReference type="OrthoDB" id="6018897at2759"/>
<dbReference type="AlphaFoldDB" id="A0A914BDV5"/>
<dbReference type="InterPro" id="IPR014352">
    <property type="entry name" value="FERM/acyl-CoA-bd_prot_sf"/>
</dbReference>
<reference evidence="6" key="1">
    <citation type="submission" date="2022-11" db="UniProtKB">
        <authorList>
            <consortium name="EnsemblMetazoa"/>
        </authorList>
    </citation>
    <scope>IDENTIFICATION</scope>
</reference>
<dbReference type="InterPro" id="IPR000798">
    <property type="entry name" value="Ez/rad/moesin-like"/>
</dbReference>
<comment type="subcellular location">
    <subcellularLocation>
        <location evidence="1">Cell membrane</location>
        <topology evidence="1">Peripheral membrane protein</topology>
    </subcellularLocation>
</comment>
<dbReference type="InterPro" id="IPR011174">
    <property type="entry name" value="ERM"/>
</dbReference>
<accession>A0A914BDV5</accession>
<dbReference type="GeneID" id="119742521"/>
<dbReference type="FunFam" id="3.10.20.90:FF:000013">
    <property type="entry name" value="radixin isoform X1"/>
    <property type="match status" value="1"/>
</dbReference>
<dbReference type="FunFam" id="1.20.80.10:FF:000002">
    <property type="entry name" value="radixin isoform X1"/>
    <property type="match status" value="1"/>
</dbReference>
<evidence type="ECO:0000256" key="1">
    <source>
        <dbReference type="ARBA" id="ARBA00004202"/>
    </source>
</evidence>
<dbReference type="InterPro" id="IPR000299">
    <property type="entry name" value="FERM_domain"/>
</dbReference>
<dbReference type="GO" id="GO:0005886">
    <property type="term" value="C:plasma membrane"/>
    <property type="evidence" value="ECO:0007669"/>
    <property type="project" value="UniProtKB-SubCell"/>
</dbReference>
<dbReference type="InterPro" id="IPR018980">
    <property type="entry name" value="FERM_PH-like_C"/>
</dbReference>
<dbReference type="Pfam" id="PF00373">
    <property type="entry name" value="FERM_M"/>
    <property type="match status" value="1"/>
</dbReference>
<dbReference type="PROSITE" id="PS00660">
    <property type="entry name" value="FERM_1"/>
    <property type="match status" value="1"/>
</dbReference>
<dbReference type="InterPro" id="IPR011993">
    <property type="entry name" value="PH-like_dom_sf"/>
</dbReference>
<dbReference type="Gene3D" id="1.20.5.450">
    <property type="match status" value="1"/>
</dbReference>
<dbReference type="PRINTS" id="PR00661">
    <property type="entry name" value="ERMFAMILY"/>
</dbReference>
<dbReference type="SUPFAM" id="SSF47031">
    <property type="entry name" value="Second domain of FERM"/>
    <property type="match status" value="1"/>
</dbReference>
<dbReference type="InterPro" id="IPR046810">
    <property type="entry name" value="ERM_helical"/>
</dbReference>
<evidence type="ECO:0000256" key="3">
    <source>
        <dbReference type="ARBA" id="ARBA00023136"/>
    </source>
</evidence>
<name>A0A914BDV5_PATMI</name>
<dbReference type="SUPFAM" id="SSF48678">
    <property type="entry name" value="Moesin tail domain"/>
    <property type="match status" value="1"/>
</dbReference>
<evidence type="ECO:0000313" key="6">
    <source>
        <dbReference type="EnsemblMetazoa" id="XP_038074408.1"/>
    </source>
</evidence>
<dbReference type="CDD" id="cd14473">
    <property type="entry name" value="FERM_B-lobe"/>
    <property type="match status" value="1"/>
</dbReference>
<keyword evidence="7" id="KW-1185">Reference proteome</keyword>
<dbReference type="InterPro" id="IPR029071">
    <property type="entry name" value="Ubiquitin-like_domsf"/>
</dbReference>
<dbReference type="OMA" id="PGMLANE"/>
<organism evidence="6 7">
    <name type="scientific">Patiria miniata</name>
    <name type="common">Bat star</name>
    <name type="synonym">Asterina miniata</name>
    <dbReference type="NCBI Taxonomy" id="46514"/>
    <lineage>
        <taxon>Eukaryota</taxon>
        <taxon>Metazoa</taxon>
        <taxon>Echinodermata</taxon>
        <taxon>Eleutherozoa</taxon>
        <taxon>Asterozoa</taxon>
        <taxon>Asteroidea</taxon>
        <taxon>Valvatacea</taxon>
        <taxon>Valvatida</taxon>
        <taxon>Asterinidae</taxon>
        <taxon>Patiria</taxon>
    </lineage>
</organism>
<dbReference type="InterPro" id="IPR008954">
    <property type="entry name" value="Moesin_tail_sf"/>
</dbReference>
<dbReference type="PRINTS" id="PR00935">
    <property type="entry name" value="BAND41"/>
</dbReference>
<dbReference type="InterPro" id="IPR011259">
    <property type="entry name" value="ERM_C_dom"/>
</dbReference>
<keyword evidence="3" id="KW-0472">Membrane</keyword>